<keyword evidence="7" id="KW-1185">Reference proteome</keyword>
<dbReference type="InterPro" id="IPR002781">
    <property type="entry name" value="TM_pro_TauE-like"/>
</dbReference>
<organism evidence="6 7">
    <name type="scientific">Skermanella aerolata</name>
    <dbReference type="NCBI Taxonomy" id="393310"/>
    <lineage>
        <taxon>Bacteria</taxon>
        <taxon>Pseudomonadati</taxon>
        <taxon>Pseudomonadota</taxon>
        <taxon>Alphaproteobacteria</taxon>
        <taxon>Rhodospirillales</taxon>
        <taxon>Azospirillaceae</taxon>
        <taxon>Skermanella</taxon>
    </lineage>
</organism>
<dbReference type="AlphaFoldDB" id="A0A512DIU7"/>
<dbReference type="Pfam" id="PF01925">
    <property type="entry name" value="TauE"/>
    <property type="match status" value="1"/>
</dbReference>
<proteinExistence type="inferred from homology"/>
<accession>A0A512DIU7</accession>
<comment type="caution">
    <text evidence="6">The sequence shown here is derived from an EMBL/GenBank/DDBJ whole genome shotgun (WGS) entry which is preliminary data.</text>
</comment>
<keyword evidence="5" id="KW-1003">Cell membrane</keyword>
<keyword evidence="3 5" id="KW-1133">Transmembrane helix</keyword>
<comment type="similarity">
    <text evidence="5">Belongs to the 4-toluene sulfonate uptake permease (TSUP) (TC 2.A.102) family.</text>
</comment>
<evidence type="ECO:0000256" key="4">
    <source>
        <dbReference type="ARBA" id="ARBA00023136"/>
    </source>
</evidence>
<dbReference type="GO" id="GO:0005886">
    <property type="term" value="C:plasma membrane"/>
    <property type="evidence" value="ECO:0007669"/>
    <property type="project" value="UniProtKB-SubCell"/>
</dbReference>
<protein>
    <recommendedName>
        <fullName evidence="5">Probable membrane transporter protein</fullName>
    </recommendedName>
</protein>
<evidence type="ECO:0000256" key="5">
    <source>
        <dbReference type="RuleBase" id="RU363041"/>
    </source>
</evidence>
<feature type="transmembrane region" description="Helical" evidence="5">
    <location>
        <begin position="6"/>
        <end position="39"/>
    </location>
</feature>
<dbReference type="PANTHER" id="PTHR43701">
    <property type="entry name" value="MEMBRANE TRANSPORTER PROTEIN MJ0441-RELATED"/>
    <property type="match status" value="1"/>
</dbReference>
<feature type="transmembrane region" description="Helical" evidence="5">
    <location>
        <begin position="198"/>
        <end position="217"/>
    </location>
</feature>
<keyword evidence="2 5" id="KW-0812">Transmembrane</keyword>
<evidence type="ECO:0000313" key="7">
    <source>
        <dbReference type="Proteomes" id="UP000321523"/>
    </source>
</evidence>
<evidence type="ECO:0000313" key="6">
    <source>
        <dbReference type="EMBL" id="GEO36398.1"/>
    </source>
</evidence>
<feature type="transmembrane region" description="Helical" evidence="5">
    <location>
        <begin position="98"/>
        <end position="120"/>
    </location>
</feature>
<dbReference type="InterPro" id="IPR051598">
    <property type="entry name" value="TSUP/Inactive_protease-like"/>
</dbReference>
<dbReference type="EMBL" id="BJYZ01000002">
    <property type="protein sequence ID" value="GEO36398.1"/>
    <property type="molecule type" value="Genomic_DNA"/>
</dbReference>
<feature type="transmembrane region" description="Helical" evidence="5">
    <location>
        <begin position="224"/>
        <end position="245"/>
    </location>
</feature>
<evidence type="ECO:0000256" key="1">
    <source>
        <dbReference type="ARBA" id="ARBA00004141"/>
    </source>
</evidence>
<evidence type="ECO:0000256" key="2">
    <source>
        <dbReference type="ARBA" id="ARBA00022692"/>
    </source>
</evidence>
<dbReference type="PANTHER" id="PTHR43701:SF12">
    <property type="entry name" value="MEMBRANE TRANSPORTER PROTEIN YTNM-RELATED"/>
    <property type="match status" value="1"/>
</dbReference>
<dbReference type="Proteomes" id="UP000321523">
    <property type="component" value="Unassembled WGS sequence"/>
</dbReference>
<evidence type="ECO:0000256" key="3">
    <source>
        <dbReference type="ARBA" id="ARBA00022989"/>
    </source>
</evidence>
<keyword evidence="4 5" id="KW-0472">Membrane</keyword>
<dbReference type="OrthoDB" id="45564at2"/>
<feature type="transmembrane region" description="Helical" evidence="5">
    <location>
        <begin position="73"/>
        <end position="92"/>
    </location>
</feature>
<name>A0A512DIU7_9PROT</name>
<dbReference type="RefSeq" id="WP_044425477.1">
    <property type="nucleotide sequence ID" value="NZ_BJYZ01000002.1"/>
</dbReference>
<feature type="transmembrane region" description="Helical" evidence="5">
    <location>
        <begin position="173"/>
        <end position="192"/>
    </location>
</feature>
<gene>
    <name evidence="6" type="ORF">SAE02_05460</name>
</gene>
<sequence>MEVDILLYVAIGFLAQIVDGALGMAFGVICTSSLIAFGLHPAIASASVHAAEIVTTGISGGSHVYHRNVDKVLFLKIVITGVLGGIAGAYVLTGLPEATVKVFVAVYLTGMALLIISRVLGRTHRGIKPPPQMLGLGGGFLDAVGGGGWGPIVVSSLVATGDEPRRAIGSVNLAEFFVTVAISVTFLFHLDLAEYGRIVLGLMIGGAVAAPLAGYLIRIMPQKVALWLVGLVVSSQAAISIYGLFAT</sequence>
<reference evidence="6 7" key="1">
    <citation type="submission" date="2019-07" db="EMBL/GenBank/DDBJ databases">
        <title>Whole genome shotgun sequence of Skermanella aerolata NBRC 106429.</title>
        <authorList>
            <person name="Hosoyama A."/>
            <person name="Uohara A."/>
            <person name="Ohji S."/>
            <person name="Ichikawa N."/>
        </authorList>
    </citation>
    <scope>NUCLEOTIDE SEQUENCE [LARGE SCALE GENOMIC DNA]</scope>
    <source>
        <strain evidence="6 7">NBRC 106429</strain>
    </source>
</reference>
<comment type="subcellular location">
    <subcellularLocation>
        <location evidence="5">Cell membrane</location>
        <topology evidence="5">Multi-pass membrane protein</topology>
    </subcellularLocation>
    <subcellularLocation>
        <location evidence="1">Membrane</location>
        <topology evidence="1">Multi-pass membrane protein</topology>
    </subcellularLocation>
</comment>